<protein>
    <submittedName>
        <fullName evidence="2">Helix-turn-helix transcriptional regulator</fullName>
    </submittedName>
</protein>
<comment type="caution">
    <text evidence="2">The sequence shown here is derived from an EMBL/GenBank/DDBJ whole genome shotgun (WGS) entry which is preliminary data.</text>
</comment>
<gene>
    <name evidence="2" type="ORF">ACFQJ4_09680</name>
</gene>
<dbReference type="Gene3D" id="1.10.10.10">
    <property type="entry name" value="Winged helix-like DNA-binding domain superfamily/Winged helix DNA-binding domain"/>
    <property type="match status" value="1"/>
</dbReference>
<dbReference type="Proteomes" id="UP001596398">
    <property type="component" value="Unassembled WGS sequence"/>
</dbReference>
<dbReference type="SUPFAM" id="SSF46785">
    <property type="entry name" value="Winged helix' DNA-binding domain"/>
    <property type="match status" value="1"/>
</dbReference>
<reference evidence="2 3" key="1">
    <citation type="journal article" date="2019" name="Int. J. Syst. Evol. Microbiol.">
        <title>The Global Catalogue of Microorganisms (GCM) 10K type strain sequencing project: providing services to taxonomists for standard genome sequencing and annotation.</title>
        <authorList>
            <consortium name="The Broad Institute Genomics Platform"/>
            <consortium name="The Broad Institute Genome Sequencing Center for Infectious Disease"/>
            <person name="Wu L."/>
            <person name="Ma J."/>
        </authorList>
    </citation>
    <scope>NUCLEOTIDE SEQUENCE [LARGE SCALE GENOMIC DNA]</scope>
    <source>
        <strain evidence="2 3">DT85</strain>
    </source>
</reference>
<evidence type="ECO:0000313" key="3">
    <source>
        <dbReference type="Proteomes" id="UP001596398"/>
    </source>
</evidence>
<dbReference type="InterPro" id="IPR005149">
    <property type="entry name" value="Tscrpt_reg_PadR_N"/>
</dbReference>
<sequence>MTKRPTSGIADRGTETNGGVTVEQLRNELGSGADGGVRLAPDQEAEAILDDVLSAVGSAGFRFDESTVKGNLEEILLTLVAHREHDSHGKGLMGDLATVFDTRLSPGTVYPRLHDLEEADLLGVQELVRTKEYRVADTEGLRDRVADAMEQHLVLGLFFQAALAELDE</sequence>
<accession>A0ABD5ZQJ4</accession>
<dbReference type="AlphaFoldDB" id="A0ABD5ZQJ4"/>
<dbReference type="InterPro" id="IPR036390">
    <property type="entry name" value="WH_DNA-bd_sf"/>
</dbReference>
<dbReference type="RefSeq" id="WP_276233719.1">
    <property type="nucleotide sequence ID" value="NZ_CP119802.1"/>
</dbReference>
<proteinExistence type="predicted"/>
<feature type="domain" description="Transcription regulator PadR N-terminal" evidence="1">
    <location>
        <begin position="83"/>
        <end position="137"/>
    </location>
</feature>
<name>A0ABD5ZQJ4_9EURY</name>
<keyword evidence="3" id="KW-1185">Reference proteome</keyword>
<dbReference type="Pfam" id="PF03551">
    <property type="entry name" value="PadR"/>
    <property type="match status" value="1"/>
</dbReference>
<organism evidence="2 3">
    <name type="scientific">Halosegnis marinus</name>
    <dbReference type="NCBI Taxonomy" id="3034023"/>
    <lineage>
        <taxon>Archaea</taxon>
        <taxon>Methanobacteriati</taxon>
        <taxon>Methanobacteriota</taxon>
        <taxon>Stenosarchaea group</taxon>
        <taxon>Halobacteria</taxon>
        <taxon>Halobacteriales</taxon>
        <taxon>Natronomonadaceae</taxon>
        <taxon>Halosegnis</taxon>
    </lineage>
</organism>
<dbReference type="GeneID" id="79267278"/>
<evidence type="ECO:0000259" key="1">
    <source>
        <dbReference type="Pfam" id="PF03551"/>
    </source>
</evidence>
<dbReference type="InterPro" id="IPR036388">
    <property type="entry name" value="WH-like_DNA-bd_sf"/>
</dbReference>
<evidence type="ECO:0000313" key="2">
    <source>
        <dbReference type="EMBL" id="MFC7235582.1"/>
    </source>
</evidence>
<dbReference type="EMBL" id="JBHTAP010000001">
    <property type="protein sequence ID" value="MFC7235582.1"/>
    <property type="molecule type" value="Genomic_DNA"/>
</dbReference>